<organism evidence="1 2">
    <name type="scientific">Aliarcobacter butzleri</name>
    <dbReference type="NCBI Taxonomy" id="28197"/>
    <lineage>
        <taxon>Bacteria</taxon>
        <taxon>Pseudomonadati</taxon>
        <taxon>Campylobacterota</taxon>
        <taxon>Epsilonproteobacteria</taxon>
        <taxon>Campylobacterales</taxon>
        <taxon>Arcobacteraceae</taxon>
        <taxon>Aliarcobacter</taxon>
    </lineage>
</organism>
<dbReference type="Proteomes" id="UP001237501">
    <property type="component" value="Unassembled WGS sequence"/>
</dbReference>
<reference evidence="1" key="2">
    <citation type="submission" date="2023-02" db="EMBL/GenBank/DDBJ databases">
        <authorList>
            <person name="Concha-Toloza M."/>
            <person name="Lopez-Cantillo M."/>
            <person name="Molina-Mora J."/>
            <person name="Collado L."/>
        </authorList>
    </citation>
    <scope>NUCLEOTIDE SEQUENCE</scope>
    <source>
        <strain evidence="1">FR1p153A2</strain>
    </source>
</reference>
<accession>A0AAW6VF17</accession>
<sequence length="205" mass="24391">MYKKIFISLLFIMTIFNGCGTKNNIVKKEDYKILDEVSIIGSSRGSVTFSKYSTTFYKCKIMKESYDKEILDVSPIKKLLQEKNVKIKYIEPTKKILIIKIEKYLSEFNNNCKPNKIDIKIELYDVEDISKNWNKDNMKNYIKALDDKRLIYSQSFILDENYNNYSELSYRVRGLVIIDNKDKKDINKFYQEVIKDLEKVMKFPQ</sequence>
<dbReference type="EMBL" id="JAQTJK010000005">
    <property type="protein sequence ID" value="MDK2041300.1"/>
    <property type="molecule type" value="Genomic_DNA"/>
</dbReference>
<dbReference type="RefSeq" id="WP_152059617.1">
    <property type="nucleotide sequence ID" value="NZ_CABVSN010000003.1"/>
</dbReference>
<dbReference type="AlphaFoldDB" id="A0AAW6VF17"/>
<gene>
    <name evidence="1" type="ORF">PT517_05820</name>
</gene>
<evidence type="ECO:0000313" key="2">
    <source>
        <dbReference type="Proteomes" id="UP001237501"/>
    </source>
</evidence>
<evidence type="ECO:0000313" key="1">
    <source>
        <dbReference type="EMBL" id="MDK2041300.1"/>
    </source>
</evidence>
<name>A0AAW6VF17_9BACT</name>
<comment type="caution">
    <text evidence="1">The sequence shown here is derived from an EMBL/GenBank/DDBJ whole genome shotgun (WGS) entry which is preliminary data.</text>
</comment>
<protein>
    <recommendedName>
        <fullName evidence="3">Lipoprotein</fullName>
    </recommendedName>
</protein>
<reference evidence="1" key="1">
    <citation type="journal article" date="2023" name="Antibiotics">
        <title>Genomic Characterization of Antibiotic-Resistant Campylobacterales Isolated from Chilean Poultry Meat.</title>
        <authorList>
            <person name="Concha-Toloza M."/>
            <person name="Lopez-Cantillo M."/>
            <person name="Molina-Mora J.A."/>
            <person name="Collado L."/>
        </authorList>
    </citation>
    <scope>NUCLEOTIDE SEQUENCE</scope>
    <source>
        <strain evidence="1">FR1p153A2</strain>
    </source>
</reference>
<evidence type="ECO:0008006" key="3">
    <source>
        <dbReference type="Google" id="ProtNLM"/>
    </source>
</evidence>
<proteinExistence type="predicted"/>